<sequence>MADFQNRSCLFELLPTELLLKVLRGLPDLTSLDSVLHASPTAYRIFDEYAVEITETILACDYQLVVTYNHRPNRSEEIHHGPHAVESGVTCAYIRVMFYMMAAIRSGRFPVHSLSEFCEKVVDPFWWKTTRRGRATPGYFMPKSLPKDTLPKVVRSLIATYRRLNWLSMDCLRFYLARFESTCPAIPAITKKAFLRGCRMGPYINDAKALDEFGGIPIKPRDPGPPSWVEEQRAARAFWRLQLLYDLRRAARANLLNTWPADDVDTLRSYGQTQLLFLYDPTHVLNPNPHRRPEKDEIYSAAQYLERAHGVRGDKLLAQPSAACLAWPRLAGHLGWWELARVMGLGFAFWGEERLRGRGLLGNPRQIGDWGSFKYAFVWHSMVSGAKPATCDVWED</sequence>
<organism evidence="1 2">
    <name type="scientific">Apiospora marii</name>
    <dbReference type="NCBI Taxonomy" id="335849"/>
    <lineage>
        <taxon>Eukaryota</taxon>
        <taxon>Fungi</taxon>
        <taxon>Dikarya</taxon>
        <taxon>Ascomycota</taxon>
        <taxon>Pezizomycotina</taxon>
        <taxon>Sordariomycetes</taxon>
        <taxon>Xylariomycetidae</taxon>
        <taxon>Amphisphaeriales</taxon>
        <taxon>Apiosporaceae</taxon>
        <taxon>Apiospora</taxon>
    </lineage>
</organism>
<protein>
    <recommendedName>
        <fullName evidence="3">F-box domain-containing protein</fullName>
    </recommendedName>
</protein>
<evidence type="ECO:0000313" key="1">
    <source>
        <dbReference type="EMBL" id="KAK8005989.1"/>
    </source>
</evidence>
<name>A0ABR1R9B2_9PEZI</name>
<comment type="caution">
    <text evidence="1">The sequence shown here is derived from an EMBL/GenBank/DDBJ whole genome shotgun (WGS) entry which is preliminary data.</text>
</comment>
<keyword evidence="2" id="KW-1185">Reference proteome</keyword>
<dbReference type="Proteomes" id="UP001396898">
    <property type="component" value="Unassembled WGS sequence"/>
</dbReference>
<proteinExistence type="predicted"/>
<reference evidence="1 2" key="1">
    <citation type="submission" date="2023-01" db="EMBL/GenBank/DDBJ databases">
        <title>Analysis of 21 Apiospora genomes using comparative genomics revels a genus with tremendous synthesis potential of carbohydrate active enzymes and secondary metabolites.</title>
        <authorList>
            <person name="Sorensen T."/>
        </authorList>
    </citation>
    <scope>NUCLEOTIDE SEQUENCE [LARGE SCALE GENOMIC DNA]</scope>
    <source>
        <strain evidence="1 2">CBS 20057</strain>
    </source>
</reference>
<gene>
    <name evidence="1" type="ORF">PG991_012286</name>
</gene>
<evidence type="ECO:0000313" key="2">
    <source>
        <dbReference type="Proteomes" id="UP001396898"/>
    </source>
</evidence>
<accession>A0ABR1R9B2</accession>
<dbReference type="EMBL" id="JAQQWI010000017">
    <property type="protein sequence ID" value="KAK8005989.1"/>
    <property type="molecule type" value="Genomic_DNA"/>
</dbReference>
<evidence type="ECO:0008006" key="3">
    <source>
        <dbReference type="Google" id="ProtNLM"/>
    </source>
</evidence>